<reference evidence="5" key="3">
    <citation type="submission" date="2023-08" db="EMBL/GenBank/DDBJ databases">
        <title>Reintroducing virulent viruses to syntetic microbiomes.</title>
        <authorList>
            <person name="Wilde J."/>
            <person name="Boyes R."/>
            <person name="Robinson A.V."/>
            <person name="Daisley B.A."/>
            <person name="Allen-Vercoe E."/>
        </authorList>
    </citation>
    <scope>NUCLEOTIDE SEQUENCE</scope>
    <source>
        <strain evidence="5">225I_12FAA</strain>
    </source>
</reference>
<evidence type="ECO:0000313" key="2">
    <source>
        <dbReference type="EMBL" id="ALJ58834.1"/>
    </source>
</evidence>
<dbReference type="InterPro" id="IPR052043">
    <property type="entry name" value="PolySaccharide_Degr_Enz"/>
</dbReference>
<keyword evidence="1 2" id="KW-0378">Hydrolase</keyword>
<dbReference type="PROSITE" id="PS51257">
    <property type="entry name" value="PROKAR_LIPOPROTEIN"/>
    <property type="match status" value="1"/>
</dbReference>
<sequence>MKKNFITCVSFLSIMSLFSCSSEKEFNRWGDKLTQYVVEEYMPAKDYIWNWNEAVFLKSAVVRCENNMDKDYLFPYIQTAVDSTFGDANGHHPNAVISGLGLAYLAQTTGESRYKDKAYEIFEQYKNIPRATNGGVSHREEVIELWDDTVYMVGEFLMQMYKLTGNKEFLLEAISQLKKHAEKLEDPETGLWYHGWDNDTIPSQDPCCQPGWAENPNRRNNEFWGRGNGWILMTLVDLMELLPENDENYPYLEASLTQKLNTLYPLQDEKTGHWYQLPIYPGEEGNFIESSSTAMYAYAAAKGIALGILPADKYMPMIDRAYAGLEANSLQPVGKYLKMKNICDGTCIGDKDYYYNRGIVNERAYAFGIAAMFYDQYHQLTAK</sequence>
<dbReference type="GO" id="GO:0102211">
    <property type="term" value="F:unsaturated rhamnogalacturonyl hydrolase activity"/>
    <property type="evidence" value="ECO:0007669"/>
    <property type="project" value="UniProtKB-EC"/>
</dbReference>
<keyword evidence="2" id="KW-0326">Glycosidase</keyword>
<dbReference type="Proteomes" id="UP000325055">
    <property type="component" value="Unassembled WGS sequence"/>
</dbReference>
<dbReference type="GO" id="GO:0005975">
    <property type="term" value="P:carbohydrate metabolic process"/>
    <property type="evidence" value="ECO:0007669"/>
    <property type="project" value="InterPro"/>
</dbReference>
<gene>
    <name evidence="2" type="primary">yteR_4</name>
    <name evidence="2" type="ORF">BcellWH2_01580</name>
    <name evidence="3" type="ORF">F2Y86_14710</name>
    <name evidence="4" type="ORF">F2Y87_00480</name>
    <name evidence="5" type="ORF">RO785_04275</name>
</gene>
<evidence type="ECO:0000256" key="1">
    <source>
        <dbReference type="ARBA" id="ARBA00022801"/>
    </source>
</evidence>
<dbReference type="Gene3D" id="1.50.10.10">
    <property type="match status" value="1"/>
</dbReference>
<dbReference type="EMBL" id="VVYW01000011">
    <property type="protein sequence ID" value="KAA5407706.1"/>
    <property type="molecule type" value="Genomic_DNA"/>
</dbReference>
<dbReference type="EMBL" id="VVYX01000001">
    <property type="protein sequence ID" value="KAA5422869.1"/>
    <property type="molecule type" value="Genomic_DNA"/>
</dbReference>
<accession>A0A0P0FXH6</accession>
<evidence type="ECO:0000313" key="4">
    <source>
        <dbReference type="EMBL" id="KAA5422869.1"/>
    </source>
</evidence>
<dbReference type="PATRIC" id="fig|246787.4.peg.1625"/>
<dbReference type="Pfam" id="PF07470">
    <property type="entry name" value="Glyco_hydro_88"/>
    <property type="match status" value="1"/>
</dbReference>
<dbReference type="PANTHER" id="PTHR33886">
    <property type="entry name" value="UNSATURATED RHAMNOGALACTURONAN HYDROLASE (EUROFUNG)"/>
    <property type="match status" value="1"/>
</dbReference>
<name>A0A0P0FXH6_9BACE</name>
<evidence type="ECO:0000313" key="8">
    <source>
        <dbReference type="Proteomes" id="UP000482653"/>
    </source>
</evidence>
<evidence type="ECO:0000313" key="3">
    <source>
        <dbReference type="EMBL" id="KAA5407706.1"/>
    </source>
</evidence>
<reference evidence="7 8" key="2">
    <citation type="journal article" date="2019" name="Nat. Med.">
        <title>A library of human gut bacterial isolates paired with longitudinal multiomics data enables mechanistic microbiome research.</title>
        <authorList>
            <person name="Poyet M."/>
            <person name="Groussin M."/>
            <person name="Gibbons S.M."/>
            <person name="Avila-Pacheco J."/>
            <person name="Jiang X."/>
            <person name="Kearney S.M."/>
            <person name="Perrotta A.R."/>
            <person name="Berdy B."/>
            <person name="Zhao S."/>
            <person name="Lieberman T.D."/>
            <person name="Swanson P.K."/>
            <person name="Smith M."/>
            <person name="Roesemann S."/>
            <person name="Alexander J.E."/>
            <person name="Rich S.A."/>
            <person name="Livny J."/>
            <person name="Vlamakis H."/>
            <person name="Clish C."/>
            <person name="Bullock K."/>
            <person name="Deik A."/>
            <person name="Scott J."/>
            <person name="Pierce K.A."/>
            <person name="Xavier R.J."/>
            <person name="Alm E.J."/>
        </authorList>
    </citation>
    <scope>NUCLEOTIDE SEQUENCE [LARGE SCALE GENOMIC DNA]</scope>
    <source>
        <strain evidence="3 7">BIOML-A7</strain>
        <strain evidence="4 8">BIOML-A8</strain>
    </source>
</reference>
<evidence type="ECO:0000313" key="6">
    <source>
        <dbReference type="Proteomes" id="UP000061809"/>
    </source>
</evidence>
<dbReference type="EMBL" id="CP012801">
    <property type="protein sequence ID" value="ALJ58834.1"/>
    <property type="molecule type" value="Genomic_DNA"/>
</dbReference>
<dbReference type="EMBL" id="JAVSNH010000001">
    <property type="protein sequence ID" value="MDT4510196.1"/>
    <property type="molecule type" value="Genomic_DNA"/>
</dbReference>
<evidence type="ECO:0000313" key="7">
    <source>
        <dbReference type="Proteomes" id="UP000325055"/>
    </source>
</evidence>
<reference evidence="2 6" key="1">
    <citation type="journal article" date="2015" name="Science">
        <title>Genetic determinants of in vivo fitness and diet responsiveness in multiple human gut Bacteroides.</title>
        <authorList>
            <person name="Wu M."/>
            <person name="McNulty N.P."/>
            <person name="Rodionov D.A."/>
            <person name="Khoroshkin M.S."/>
            <person name="Griffin N.W."/>
            <person name="Cheng J."/>
            <person name="Latreille P."/>
            <person name="Kerstetter R.A."/>
            <person name="Terrapon N."/>
            <person name="Henrissat B."/>
            <person name="Osterman A.L."/>
            <person name="Gordon J.I."/>
        </authorList>
    </citation>
    <scope>NUCLEOTIDE SEQUENCE [LARGE SCALE GENOMIC DNA]</scope>
    <source>
        <strain evidence="2 6">WH2</strain>
    </source>
</reference>
<protein>
    <submittedName>
        <fullName evidence="5">Glycoside hydrolase family 88 protein</fullName>
    </submittedName>
    <submittedName>
        <fullName evidence="2">Unsaturated rhamnogalacturonyl hydrolase YteR</fullName>
        <ecNumber evidence="2">3.2.1.172</ecNumber>
    </submittedName>
</protein>
<proteinExistence type="predicted"/>
<dbReference type="Proteomes" id="UP000482653">
    <property type="component" value="Unassembled WGS sequence"/>
</dbReference>
<dbReference type="RefSeq" id="WP_029429186.1">
    <property type="nucleotide sequence ID" value="NZ_CP012801.1"/>
</dbReference>
<dbReference type="Proteomes" id="UP001266995">
    <property type="component" value="Unassembled WGS sequence"/>
</dbReference>
<dbReference type="InterPro" id="IPR012341">
    <property type="entry name" value="6hp_glycosidase-like_sf"/>
</dbReference>
<evidence type="ECO:0000313" key="5">
    <source>
        <dbReference type="EMBL" id="MDT4510196.1"/>
    </source>
</evidence>
<organism evidence="2 6">
    <name type="scientific">Bacteroides cellulosilyticus</name>
    <dbReference type="NCBI Taxonomy" id="246787"/>
    <lineage>
        <taxon>Bacteria</taxon>
        <taxon>Pseudomonadati</taxon>
        <taxon>Bacteroidota</taxon>
        <taxon>Bacteroidia</taxon>
        <taxon>Bacteroidales</taxon>
        <taxon>Bacteroidaceae</taxon>
        <taxon>Bacteroides</taxon>
    </lineage>
</organism>
<dbReference type="InterPro" id="IPR008928">
    <property type="entry name" value="6-hairpin_glycosidase_sf"/>
</dbReference>
<dbReference type="PANTHER" id="PTHR33886:SF8">
    <property type="entry name" value="UNSATURATED RHAMNOGALACTURONAN HYDROLASE (EUROFUNG)"/>
    <property type="match status" value="1"/>
</dbReference>
<dbReference type="InterPro" id="IPR010905">
    <property type="entry name" value="Glyco_hydro_88"/>
</dbReference>
<dbReference type="EC" id="3.2.1.172" evidence="2"/>
<dbReference type="SUPFAM" id="SSF48208">
    <property type="entry name" value="Six-hairpin glycosidases"/>
    <property type="match status" value="1"/>
</dbReference>
<dbReference type="Proteomes" id="UP000061809">
    <property type="component" value="Chromosome"/>
</dbReference>
<dbReference type="AlphaFoldDB" id="A0A0P0FXH6"/>
<dbReference type="KEGG" id="bcel:BcellWH2_01580"/>